<keyword evidence="8 9" id="KW-0012">Acyltransferase</keyword>
<comment type="caution">
    <text evidence="13">The sequence shown here is derived from an EMBL/GenBank/DDBJ whole genome shotgun (WGS) entry which is preliminary data.</text>
</comment>
<dbReference type="EC" id="2.3.1.-" evidence="9"/>
<name>A0A9P9KDR3_FUSSL</name>
<comment type="cofactor">
    <cofactor evidence="1 9">
        <name>(R)-lipoate</name>
        <dbReference type="ChEBI" id="CHEBI:83088"/>
    </cofactor>
</comment>
<dbReference type="InterPro" id="IPR036625">
    <property type="entry name" value="E3-bd_dom_sf"/>
</dbReference>
<dbReference type="PROSITE" id="PS00189">
    <property type="entry name" value="LIPOYL"/>
    <property type="match status" value="1"/>
</dbReference>
<dbReference type="InterPro" id="IPR004167">
    <property type="entry name" value="PSBD"/>
</dbReference>
<dbReference type="Pfam" id="PF00364">
    <property type="entry name" value="Biotin_lipoyl"/>
    <property type="match status" value="1"/>
</dbReference>
<organism evidence="13 14">
    <name type="scientific">Fusarium solani</name>
    <name type="common">Filamentous fungus</name>
    <dbReference type="NCBI Taxonomy" id="169388"/>
    <lineage>
        <taxon>Eukaryota</taxon>
        <taxon>Fungi</taxon>
        <taxon>Dikarya</taxon>
        <taxon>Ascomycota</taxon>
        <taxon>Pezizomycotina</taxon>
        <taxon>Sordariomycetes</taxon>
        <taxon>Hypocreomycetidae</taxon>
        <taxon>Hypocreales</taxon>
        <taxon>Nectriaceae</taxon>
        <taxon>Fusarium</taxon>
        <taxon>Fusarium solani species complex</taxon>
    </lineage>
</organism>
<keyword evidence="14" id="KW-1185">Reference proteome</keyword>
<evidence type="ECO:0000259" key="11">
    <source>
        <dbReference type="PROSITE" id="PS50968"/>
    </source>
</evidence>
<accession>A0A9P9KDR3</accession>
<keyword evidence="5 9" id="KW-0450">Lipoyl</keyword>
<evidence type="ECO:0000256" key="1">
    <source>
        <dbReference type="ARBA" id="ARBA00001938"/>
    </source>
</evidence>
<dbReference type="FunFam" id="3.30.559.10:FF:000007">
    <property type="entry name" value="Dihydrolipoamide acetyltransferase component of pyruvate dehydrogenase complex"/>
    <property type="match status" value="1"/>
</dbReference>
<keyword evidence="6" id="KW-0809">Transit peptide</keyword>
<dbReference type="SUPFAM" id="SSF52777">
    <property type="entry name" value="CoA-dependent acyltransferases"/>
    <property type="match status" value="1"/>
</dbReference>
<evidence type="ECO:0000256" key="6">
    <source>
        <dbReference type="ARBA" id="ARBA00022946"/>
    </source>
</evidence>
<feature type="compositionally biased region" description="Polar residues" evidence="10">
    <location>
        <begin position="228"/>
        <end position="241"/>
    </location>
</feature>
<sequence>MLRRSVASLPGRLITHRGTLYRAGSLSLPGRFFHTSLTHNVVKPYLLADIGEGITECQIIKWFVKAGDKVQQFDPICEVQSDKASVEITSRYDGTIKKINYEVDDMAAVGAPLMDIEVDDHDDPTANDTKPSSSPIEEVKSAGSIQPLEKLDAVAEQIASPSTPDPATQRQSQPASSTPKNCGTMLPSVRHLLKQHNIDLSEVTGTGKGGRVLKEDVQKHLAAKSPSHDSTGIQQTRTTTPPEDVIVPLTPVQNQMYQSMTQSLSIPHFLYTQTVDVTDLTSLRKQFLSNPKALAQLTANGAKKLSPLPFIIKALSQAVTKYPTLNSSLVHETGAKPQLALKGSHNIGIAMDTPKGLVVPVVKNVQGHSIISLAAEIDRLNTLARDGRLSPDSMKGATMLVSNIGSIGGQVVAPIIMSPMVMILAVGRSQKVPAFETGDDGTRQLVEKEQAVFSWSADHRVLDGATVARCAEEMAFWLENVNMMGLSLV</sequence>
<dbReference type="PROSITE" id="PS50968">
    <property type="entry name" value="BIOTINYL_LIPOYL"/>
    <property type="match status" value="1"/>
</dbReference>
<evidence type="ECO:0000313" key="14">
    <source>
        <dbReference type="Proteomes" id="UP000736672"/>
    </source>
</evidence>
<dbReference type="SUPFAM" id="SSF51230">
    <property type="entry name" value="Single hybrid motif"/>
    <property type="match status" value="1"/>
</dbReference>
<evidence type="ECO:0000256" key="5">
    <source>
        <dbReference type="ARBA" id="ARBA00022823"/>
    </source>
</evidence>
<dbReference type="Gene3D" id="2.40.50.100">
    <property type="match status" value="1"/>
</dbReference>
<dbReference type="Proteomes" id="UP000736672">
    <property type="component" value="Unassembled WGS sequence"/>
</dbReference>
<dbReference type="CDD" id="cd06849">
    <property type="entry name" value="lipoyl_domain"/>
    <property type="match status" value="1"/>
</dbReference>
<dbReference type="GO" id="GO:0031405">
    <property type="term" value="F:lipoic acid binding"/>
    <property type="evidence" value="ECO:0007669"/>
    <property type="project" value="TreeGrafter"/>
</dbReference>
<evidence type="ECO:0000313" key="13">
    <source>
        <dbReference type="EMBL" id="KAH7258777.1"/>
    </source>
</evidence>
<dbReference type="AlphaFoldDB" id="A0A9P9KDR3"/>
<comment type="similarity">
    <text evidence="3 9">Belongs to the 2-oxoacid dehydrogenase family.</text>
</comment>
<protein>
    <recommendedName>
        <fullName evidence="9">Dihydrolipoamide acetyltransferase component of pyruvate dehydrogenase complex</fullName>
        <ecNumber evidence="9">2.3.1.-</ecNumber>
    </recommendedName>
</protein>
<comment type="subcellular location">
    <subcellularLocation>
        <location evidence="2">Mitochondrion matrix</location>
    </subcellularLocation>
</comment>
<evidence type="ECO:0000256" key="4">
    <source>
        <dbReference type="ARBA" id="ARBA00022679"/>
    </source>
</evidence>
<dbReference type="PANTHER" id="PTHR43178">
    <property type="entry name" value="DIHYDROLIPOAMIDE ACETYLTRANSFERASE COMPONENT OF PYRUVATE DEHYDROGENASE COMPLEX"/>
    <property type="match status" value="1"/>
</dbReference>
<dbReference type="Pfam" id="PF02817">
    <property type="entry name" value="E3_binding"/>
    <property type="match status" value="1"/>
</dbReference>
<dbReference type="GO" id="GO:0005759">
    <property type="term" value="C:mitochondrial matrix"/>
    <property type="evidence" value="ECO:0007669"/>
    <property type="project" value="UniProtKB-SubCell"/>
</dbReference>
<feature type="region of interest" description="Disordered" evidence="10">
    <location>
        <begin position="222"/>
        <end position="245"/>
    </location>
</feature>
<dbReference type="PANTHER" id="PTHR43178:SF5">
    <property type="entry name" value="LIPOAMIDE ACYLTRANSFERASE COMPONENT OF BRANCHED-CHAIN ALPHA-KETO ACID DEHYDROGENASE COMPLEX, MITOCHONDRIAL"/>
    <property type="match status" value="1"/>
</dbReference>
<evidence type="ECO:0000256" key="2">
    <source>
        <dbReference type="ARBA" id="ARBA00004305"/>
    </source>
</evidence>
<dbReference type="Pfam" id="PF00198">
    <property type="entry name" value="2-oxoacid_dh"/>
    <property type="match status" value="1"/>
</dbReference>
<dbReference type="GO" id="GO:0016407">
    <property type="term" value="F:acetyltransferase activity"/>
    <property type="evidence" value="ECO:0007669"/>
    <property type="project" value="TreeGrafter"/>
</dbReference>
<feature type="compositionally biased region" description="Polar residues" evidence="10">
    <location>
        <begin position="126"/>
        <end position="135"/>
    </location>
</feature>
<gene>
    <name evidence="13" type="ORF">B0J15DRAFT_396230</name>
</gene>
<evidence type="ECO:0000256" key="7">
    <source>
        <dbReference type="ARBA" id="ARBA00023128"/>
    </source>
</evidence>
<keyword evidence="4 9" id="KW-0808">Transferase</keyword>
<feature type="compositionally biased region" description="Polar residues" evidence="10">
    <location>
        <begin position="159"/>
        <end position="181"/>
    </location>
</feature>
<proteinExistence type="inferred from homology"/>
<evidence type="ECO:0000256" key="3">
    <source>
        <dbReference type="ARBA" id="ARBA00007317"/>
    </source>
</evidence>
<feature type="region of interest" description="Disordered" evidence="10">
    <location>
        <begin position="117"/>
        <end position="142"/>
    </location>
</feature>
<dbReference type="Gene3D" id="3.30.559.10">
    <property type="entry name" value="Chloramphenicol acetyltransferase-like domain"/>
    <property type="match status" value="1"/>
</dbReference>
<dbReference type="FunFam" id="2.40.50.100:FF:000013">
    <property type="entry name" value="Dihydrolipoamide acetyltransferase component of pyruvate dehydrogenase complex"/>
    <property type="match status" value="1"/>
</dbReference>
<dbReference type="SUPFAM" id="SSF47005">
    <property type="entry name" value="Peripheral subunit-binding domain of 2-oxo acid dehydrogenase complex"/>
    <property type="match status" value="1"/>
</dbReference>
<evidence type="ECO:0000259" key="12">
    <source>
        <dbReference type="PROSITE" id="PS51826"/>
    </source>
</evidence>
<dbReference type="PROSITE" id="PS51826">
    <property type="entry name" value="PSBD"/>
    <property type="match status" value="1"/>
</dbReference>
<feature type="domain" description="Lipoyl-binding" evidence="11">
    <location>
        <begin position="38"/>
        <end position="117"/>
    </location>
</feature>
<keyword evidence="7" id="KW-0496">Mitochondrion</keyword>
<feature type="domain" description="Peripheral subunit-binding (PSBD)" evidence="12">
    <location>
        <begin position="184"/>
        <end position="221"/>
    </location>
</feature>
<evidence type="ECO:0000256" key="9">
    <source>
        <dbReference type="RuleBase" id="RU003423"/>
    </source>
</evidence>
<feature type="region of interest" description="Disordered" evidence="10">
    <location>
        <begin position="159"/>
        <end position="185"/>
    </location>
</feature>
<dbReference type="InterPro" id="IPR000089">
    <property type="entry name" value="Biotin_lipoyl"/>
</dbReference>
<dbReference type="OrthoDB" id="15567at2759"/>
<dbReference type="Gene3D" id="4.10.320.10">
    <property type="entry name" value="E3-binding domain"/>
    <property type="match status" value="1"/>
</dbReference>
<dbReference type="GO" id="GO:0045333">
    <property type="term" value="P:cellular respiration"/>
    <property type="evidence" value="ECO:0007669"/>
    <property type="project" value="UniProtKB-ARBA"/>
</dbReference>
<reference evidence="13" key="1">
    <citation type="journal article" date="2021" name="Nat. Commun.">
        <title>Genetic determinants of endophytism in the Arabidopsis root mycobiome.</title>
        <authorList>
            <person name="Mesny F."/>
            <person name="Miyauchi S."/>
            <person name="Thiergart T."/>
            <person name="Pickel B."/>
            <person name="Atanasova L."/>
            <person name="Karlsson M."/>
            <person name="Huettel B."/>
            <person name="Barry K.W."/>
            <person name="Haridas S."/>
            <person name="Chen C."/>
            <person name="Bauer D."/>
            <person name="Andreopoulos W."/>
            <person name="Pangilinan J."/>
            <person name="LaButti K."/>
            <person name="Riley R."/>
            <person name="Lipzen A."/>
            <person name="Clum A."/>
            <person name="Drula E."/>
            <person name="Henrissat B."/>
            <person name="Kohler A."/>
            <person name="Grigoriev I.V."/>
            <person name="Martin F.M."/>
            <person name="Hacquard S."/>
        </authorList>
    </citation>
    <scope>NUCLEOTIDE SEQUENCE</scope>
    <source>
        <strain evidence="13">FSSC 5 MPI-SDFR-AT-0091</strain>
    </source>
</reference>
<evidence type="ECO:0000256" key="8">
    <source>
        <dbReference type="ARBA" id="ARBA00023315"/>
    </source>
</evidence>
<dbReference type="InterPro" id="IPR001078">
    <property type="entry name" value="2-oxoacid_DH_actylTfrase"/>
</dbReference>
<evidence type="ECO:0000256" key="10">
    <source>
        <dbReference type="SAM" id="MobiDB-lite"/>
    </source>
</evidence>
<dbReference type="EMBL" id="JAGTJS010000009">
    <property type="protein sequence ID" value="KAH7258777.1"/>
    <property type="molecule type" value="Genomic_DNA"/>
</dbReference>
<dbReference type="InterPro" id="IPR050743">
    <property type="entry name" value="2-oxoacid_DH_E2_comp"/>
</dbReference>
<dbReference type="InterPro" id="IPR011053">
    <property type="entry name" value="Single_hybrid_motif"/>
</dbReference>
<dbReference type="InterPro" id="IPR003016">
    <property type="entry name" value="2-oxoA_DH_lipoyl-BS"/>
</dbReference>
<dbReference type="InterPro" id="IPR023213">
    <property type="entry name" value="CAT-like_dom_sf"/>
</dbReference>